<evidence type="ECO:0000313" key="3">
    <source>
        <dbReference type="Proteomes" id="UP001144205"/>
    </source>
</evidence>
<protein>
    <submittedName>
        <fullName evidence="2">N-acetyltransferase</fullName>
    </submittedName>
</protein>
<dbReference type="InterPro" id="IPR000182">
    <property type="entry name" value="GNAT_dom"/>
</dbReference>
<dbReference type="PANTHER" id="PTHR43792:SF1">
    <property type="entry name" value="N-ACETYLTRANSFERASE DOMAIN-CONTAINING PROTEIN"/>
    <property type="match status" value="1"/>
</dbReference>
<name>A0ABQ5LSD8_9RHOB</name>
<dbReference type="EMBL" id="BROH01000004">
    <property type="protein sequence ID" value="GKY87920.1"/>
    <property type="molecule type" value="Genomic_DNA"/>
</dbReference>
<feature type="domain" description="N-acetyltransferase" evidence="1">
    <location>
        <begin position="10"/>
        <end position="169"/>
    </location>
</feature>
<evidence type="ECO:0000313" key="2">
    <source>
        <dbReference type="EMBL" id="GKY87920.1"/>
    </source>
</evidence>
<reference evidence="2" key="1">
    <citation type="journal article" date="2023" name="Int. J. Syst. Evol. Microbiol.">
        <title>Sinisalibacter aestuarii sp. nov., isolated from estuarine sediment of the Arakawa River.</title>
        <authorList>
            <person name="Arafat S.T."/>
            <person name="Hirano S."/>
            <person name="Sato A."/>
            <person name="Takeuchi K."/>
            <person name="Yasuda T."/>
            <person name="Terahara T."/>
            <person name="Hamada M."/>
            <person name="Kobayashi T."/>
        </authorList>
    </citation>
    <scope>NUCLEOTIDE SEQUENCE</scope>
    <source>
        <strain evidence="2">B-399</strain>
    </source>
</reference>
<evidence type="ECO:0000259" key="1">
    <source>
        <dbReference type="PROSITE" id="PS51186"/>
    </source>
</evidence>
<dbReference type="PANTHER" id="PTHR43792">
    <property type="entry name" value="GNAT FAMILY, PUTATIVE (AFU_ORTHOLOGUE AFUA_3G00765)-RELATED-RELATED"/>
    <property type="match status" value="1"/>
</dbReference>
<dbReference type="InterPro" id="IPR051531">
    <property type="entry name" value="N-acetyltransferase"/>
</dbReference>
<keyword evidence="3" id="KW-1185">Reference proteome</keyword>
<dbReference type="Pfam" id="PF13302">
    <property type="entry name" value="Acetyltransf_3"/>
    <property type="match status" value="1"/>
</dbReference>
<dbReference type="SUPFAM" id="SSF55729">
    <property type="entry name" value="Acyl-CoA N-acyltransferases (Nat)"/>
    <property type="match status" value="1"/>
</dbReference>
<sequence>MDTELRTARLVMRRTRPEDLDGLHALASDFEVVKQTSSWPWPADRAYTATRAEPMAPEIGMGGPVFAGDVLVGMMGATSAGGSPELGYMFAPAHWGRGYATEMGRALIAHCWARYDWPAIAADVLADNPASARVLLKLGFVEGPAGTGPSAAQGGVFPTRTFRLVRPARDG</sequence>
<dbReference type="RefSeq" id="WP_281841906.1">
    <property type="nucleotide sequence ID" value="NZ_BROH01000004.1"/>
</dbReference>
<comment type="caution">
    <text evidence="2">The sequence shown here is derived from an EMBL/GenBank/DDBJ whole genome shotgun (WGS) entry which is preliminary data.</text>
</comment>
<organism evidence="2 3">
    <name type="scientific">Sinisalibacter aestuarii</name>
    <dbReference type="NCBI Taxonomy" id="2949426"/>
    <lineage>
        <taxon>Bacteria</taxon>
        <taxon>Pseudomonadati</taxon>
        <taxon>Pseudomonadota</taxon>
        <taxon>Alphaproteobacteria</taxon>
        <taxon>Rhodobacterales</taxon>
        <taxon>Roseobacteraceae</taxon>
        <taxon>Sinisalibacter</taxon>
    </lineage>
</organism>
<dbReference type="InterPro" id="IPR016181">
    <property type="entry name" value="Acyl_CoA_acyltransferase"/>
</dbReference>
<proteinExistence type="predicted"/>
<dbReference type="Proteomes" id="UP001144205">
    <property type="component" value="Unassembled WGS sequence"/>
</dbReference>
<dbReference type="PROSITE" id="PS51186">
    <property type="entry name" value="GNAT"/>
    <property type="match status" value="1"/>
</dbReference>
<gene>
    <name evidence="2" type="ORF">STA1M1_17890</name>
</gene>
<dbReference type="Gene3D" id="3.40.630.30">
    <property type="match status" value="1"/>
</dbReference>
<accession>A0ABQ5LSD8</accession>